<dbReference type="InterPro" id="IPR013325">
    <property type="entry name" value="RNA_pol_sigma_r2"/>
</dbReference>
<organism evidence="9 10">
    <name type="scientific">Candidatus Avitreponema avistercoris</name>
    <dbReference type="NCBI Taxonomy" id="2840705"/>
    <lineage>
        <taxon>Bacteria</taxon>
        <taxon>Pseudomonadati</taxon>
        <taxon>Spirochaetota</taxon>
        <taxon>Spirochaetia</taxon>
        <taxon>Spirochaetales</taxon>
        <taxon>Candidatus Avitreponema</taxon>
    </lineage>
</organism>
<comment type="similarity">
    <text evidence="1">Belongs to the sigma-70 factor family. ECF subfamily.</text>
</comment>
<evidence type="ECO:0000259" key="8">
    <source>
        <dbReference type="Pfam" id="PF08281"/>
    </source>
</evidence>
<dbReference type="GO" id="GO:0006352">
    <property type="term" value="P:DNA-templated transcription initiation"/>
    <property type="evidence" value="ECO:0007669"/>
    <property type="project" value="InterPro"/>
</dbReference>
<dbReference type="PANTHER" id="PTHR43133:SF8">
    <property type="entry name" value="RNA POLYMERASE SIGMA FACTOR HI_1459-RELATED"/>
    <property type="match status" value="1"/>
</dbReference>
<dbReference type="EMBL" id="JADIMS010000116">
    <property type="protein sequence ID" value="MBO8450712.1"/>
    <property type="molecule type" value="Genomic_DNA"/>
</dbReference>
<dbReference type="Pfam" id="PF08281">
    <property type="entry name" value="Sigma70_r4_2"/>
    <property type="match status" value="1"/>
</dbReference>
<keyword evidence="3" id="KW-0731">Sigma factor</keyword>
<evidence type="ECO:0000256" key="1">
    <source>
        <dbReference type="ARBA" id="ARBA00010641"/>
    </source>
</evidence>
<sequence>MKSAGSWLRKASYWKTGRPEPYGSRRGKADCNLRRPDLFAIQKPLRATDENDFKEIYAETMPVLFRVSLRIAGNEEAAEDLCHDALIKMTEKNMVFPSVNDAKYWLIRVVKNASLNYAKRKAREKRAYERALKETRKTVDSGETELMKGNTVQIVREALEKLPENLRVVLQLKEYGELNYKEIGRVLGITEGNVKVRVFRAREQLAKLIGDEDVYMP</sequence>
<dbReference type="Gene3D" id="1.10.10.10">
    <property type="entry name" value="Winged helix-like DNA-binding domain superfamily/Winged helix DNA-binding domain"/>
    <property type="match status" value="1"/>
</dbReference>
<reference evidence="9" key="1">
    <citation type="submission" date="2020-10" db="EMBL/GenBank/DDBJ databases">
        <authorList>
            <person name="Gilroy R."/>
        </authorList>
    </citation>
    <scope>NUCLEOTIDE SEQUENCE</scope>
    <source>
        <strain evidence="9">B3-4054</strain>
    </source>
</reference>
<dbReference type="Gene3D" id="1.10.1740.10">
    <property type="match status" value="1"/>
</dbReference>
<dbReference type="GO" id="GO:0003677">
    <property type="term" value="F:DNA binding"/>
    <property type="evidence" value="ECO:0007669"/>
    <property type="project" value="UniProtKB-KW"/>
</dbReference>
<gene>
    <name evidence="9" type="ORF">IAA96_06365</name>
</gene>
<evidence type="ECO:0000256" key="3">
    <source>
        <dbReference type="ARBA" id="ARBA00023082"/>
    </source>
</evidence>
<dbReference type="NCBIfam" id="TIGR02937">
    <property type="entry name" value="sigma70-ECF"/>
    <property type="match status" value="1"/>
</dbReference>
<name>A0A9D9EP38_9SPIR</name>
<dbReference type="Proteomes" id="UP000823616">
    <property type="component" value="Unassembled WGS sequence"/>
</dbReference>
<keyword evidence="2" id="KW-0805">Transcription regulation</keyword>
<proteinExistence type="inferred from homology"/>
<dbReference type="GO" id="GO:0016987">
    <property type="term" value="F:sigma factor activity"/>
    <property type="evidence" value="ECO:0007669"/>
    <property type="project" value="UniProtKB-KW"/>
</dbReference>
<feature type="coiled-coil region" evidence="6">
    <location>
        <begin position="118"/>
        <end position="145"/>
    </location>
</feature>
<dbReference type="AlphaFoldDB" id="A0A9D9EP38"/>
<evidence type="ECO:0000313" key="9">
    <source>
        <dbReference type="EMBL" id="MBO8450712.1"/>
    </source>
</evidence>
<evidence type="ECO:0000259" key="7">
    <source>
        <dbReference type="Pfam" id="PF04542"/>
    </source>
</evidence>
<dbReference type="PANTHER" id="PTHR43133">
    <property type="entry name" value="RNA POLYMERASE ECF-TYPE SIGMA FACTO"/>
    <property type="match status" value="1"/>
</dbReference>
<comment type="caution">
    <text evidence="9">The sequence shown here is derived from an EMBL/GenBank/DDBJ whole genome shotgun (WGS) entry which is preliminary data.</text>
</comment>
<feature type="domain" description="RNA polymerase sigma factor 70 region 4 type 2" evidence="8">
    <location>
        <begin position="154"/>
        <end position="205"/>
    </location>
</feature>
<evidence type="ECO:0000256" key="2">
    <source>
        <dbReference type="ARBA" id="ARBA00023015"/>
    </source>
</evidence>
<feature type="domain" description="RNA polymerase sigma-70 region 2" evidence="7">
    <location>
        <begin position="57"/>
        <end position="123"/>
    </location>
</feature>
<keyword evidence="6" id="KW-0175">Coiled coil</keyword>
<protein>
    <submittedName>
        <fullName evidence="9">RNA polymerase sigma factor</fullName>
    </submittedName>
</protein>
<reference evidence="9" key="2">
    <citation type="journal article" date="2021" name="PeerJ">
        <title>Extensive microbial diversity within the chicken gut microbiome revealed by metagenomics and culture.</title>
        <authorList>
            <person name="Gilroy R."/>
            <person name="Ravi A."/>
            <person name="Getino M."/>
            <person name="Pursley I."/>
            <person name="Horton D.L."/>
            <person name="Alikhan N.F."/>
            <person name="Baker D."/>
            <person name="Gharbi K."/>
            <person name="Hall N."/>
            <person name="Watson M."/>
            <person name="Adriaenssens E.M."/>
            <person name="Foster-Nyarko E."/>
            <person name="Jarju S."/>
            <person name="Secka A."/>
            <person name="Antonio M."/>
            <person name="Oren A."/>
            <person name="Chaudhuri R.R."/>
            <person name="La Ragione R."/>
            <person name="Hildebrand F."/>
            <person name="Pallen M.J."/>
        </authorList>
    </citation>
    <scope>NUCLEOTIDE SEQUENCE</scope>
    <source>
        <strain evidence="9">B3-4054</strain>
    </source>
</reference>
<evidence type="ECO:0000313" key="10">
    <source>
        <dbReference type="Proteomes" id="UP000823616"/>
    </source>
</evidence>
<evidence type="ECO:0000256" key="4">
    <source>
        <dbReference type="ARBA" id="ARBA00023125"/>
    </source>
</evidence>
<evidence type="ECO:0000256" key="6">
    <source>
        <dbReference type="SAM" id="Coils"/>
    </source>
</evidence>
<dbReference type="SUPFAM" id="SSF88659">
    <property type="entry name" value="Sigma3 and sigma4 domains of RNA polymerase sigma factors"/>
    <property type="match status" value="1"/>
</dbReference>
<evidence type="ECO:0000256" key="5">
    <source>
        <dbReference type="ARBA" id="ARBA00023163"/>
    </source>
</evidence>
<dbReference type="CDD" id="cd06171">
    <property type="entry name" value="Sigma70_r4"/>
    <property type="match status" value="1"/>
</dbReference>
<dbReference type="InterPro" id="IPR013324">
    <property type="entry name" value="RNA_pol_sigma_r3/r4-like"/>
</dbReference>
<dbReference type="InterPro" id="IPR014284">
    <property type="entry name" value="RNA_pol_sigma-70_dom"/>
</dbReference>
<dbReference type="InterPro" id="IPR013249">
    <property type="entry name" value="RNA_pol_sigma70_r4_t2"/>
</dbReference>
<dbReference type="Pfam" id="PF04542">
    <property type="entry name" value="Sigma70_r2"/>
    <property type="match status" value="1"/>
</dbReference>
<keyword evidence="5" id="KW-0804">Transcription</keyword>
<dbReference type="InterPro" id="IPR007627">
    <property type="entry name" value="RNA_pol_sigma70_r2"/>
</dbReference>
<dbReference type="SUPFAM" id="SSF88946">
    <property type="entry name" value="Sigma2 domain of RNA polymerase sigma factors"/>
    <property type="match status" value="1"/>
</dbReference>
<dbReference type="InterPro" id="IPR039425">
    <property type="entry name" value="RNA_pol_sigma-70-like"/>
</dbReference>
<dbReference type="InterPro" id="IPR036388">
    <property type="entry name" value="WH-like_DNA-bd_sf"/>
</dbReference>
<keyword evidence="4" id="KW-0238">DNA-binding</keyword>
<accession>A0A9D9EP38</accession>